<accession>A0A1R1Y1R0</accession>
<proteinExistence type="predicted"/>
<gene>
    <name evidence="1" type="ORF">AYI70_g3820</name>
</gene>
<dbReference type="EMBL" id="LSSN01001138">
    <property type="protein sequence ID" value="OMJ20882.1"/>
    <property type="molecule type" value="Genomic_DNA"/>
</dbReference>
<dbReference type="OrthoDB" id="10427026at2759"/>
<name>A0A1R1Y1R0_9FUNG</name>
<protein>
    <submittedName>
        <fullName evidence="1">Uncharacterized protein</fullName>
    </submittedName>
</protein>
<evidence type="ECO:0000313" key="1">
    <source>
        <dbReference type="EMBL" id="OMJ20882.1"/>
    </source>
</evidence>
<reference evidence="1 2" key="1">
    <citation type="submission" date="2017-01" db="EMBL/GenBank/DDBJ databases">
        <authorList>
            <person name="Mah S.A."/>
            <person name="Swanson W.J."/>
            <person name="Moy G.W."/>
            <person name="Vacquier V.D."/>
        </authorList>
    </citation>
    <scope>NUCLEOTIDE SEQUENCE [LARGE SCALE GENOMIC DNA]</scope>
    <source>
        <strain evidence="1 2">GSMNP</strain>
    </source>
</reference>
<comment type="caution">
    <text evidence="1">The sequence shown here is derived from an EMBL/GenBank/DDBJ whole genome shotgun (WGS) entry which is preliminary data.</text>
</comment>
<dbReference type="Proteomes" id="UP000187283">
    <property type="component" value="Unassembled WGS sequence"/>
</dbReference>
<organism evidence="1 2">
    <name type="scientific">Smittium culicis</name>
    <dbReference type="NCBI Taxonomy" id="133412"/>
    <lineage>
        <taxon>Eukaryota</taxon>
        <taxon>Fungi</taxon>
        <taxon>Fungi incertae sedis</taxon>
        <taxon>Zoopagomycota</taxon>
        <taxon>Kickxellomycotina</taxon>
        <taxon>Harpellomycetes</taxon>
        <taxon>Harpellales</taxon>
        <taxon>Legeriomycetaceae</taxon>
        <taxon>Smittium</taxon>
    </lineage>
</organism>
<evidence type="ECO:0000313" key="2">
    <source>
        <dbReference type="Proteomes" id="UP000187283"/>
    </source>
</evidence>
<dbReference type="AlphaFoldDB" id="A0A1R1Y1R0"/>
<keyword evidence="2" id="KW-1185">Reference proteome</keyword>
<sequence length="203" mass="22564">MVESRIYSCPQSQECGPSISVGLFRNHNHACVHLELLSGNEYQTLGHLCTVGSQFCRCANQTDCAKRMVSITGCIQNTEFGLWPARHRLACIPPKQEGGSLLQMVPRRQFIRSEFTGLKFFRVKQPIHLPAMEPDLPSISKSPKRTINNNSGVTNMEICYLVSGPIGRVNLAAGPYASNKHYTESKKWNFVALGKQELALDGL</sequence>